<dbReference type="STRING" id="748224.HMPREF9436_02483"/>
<comment type="caution">
    <text evidence="4">The sequence shown here is derived from an EMBL/GenBank/DDBJ whole genome shotgun (WGS) entry which is preliminary data.</text>
</comment>
<protein>
    <recommendedName>
        <fullName evidence="3">HTH tetR-type domain-containing protein</fullName>
    </recommendedName>
</protein>
<evidence type="ECO:0000259" key="3">
    <source>
        <dbReference type="PROSITE" id="PS50977"/>
    </source>
</evidence>
<dbReference type="RefSeq" id="WP_005944531.1">
    <property type="nucleotide sequence ID" value="NZ_GL538342.1"/>
</dbReference>
<dbReference type="PROSITE" id="PS50977">
    <property type="entry name" value="HTH_TETR_2"/>
    <property type="match status" value="1"/>
</dbReference>
<keyword evidence="1 2" id="KW-0238">DNA-binding</keyword>
<dbReference type="GO" id="GO:0003677">
    <property type="term" value="F:DNA binding"/>
    <property type="evidence" value="ECO:0007669"/>
    <property type="project" value="UniProtKB-UniRule"/>
</dbReference>
<gene>
    <name evidence="4" type="ORF">HMPREF9436_02483</name>
</gene>
<name>E2ZLC7_9FIRM</name>
<accession>E2ZLC7</accession>
<dbReference type="Proteomes" id="UP000006028">
    <property type="component" value="Unassembled WGS sequence"/>
</dbReference>
<dbReference type="OrthoDB" id="9810250at2"/>
<dbReference type="AlphaFoldDB" id="E2ZLC7"/>
<dbReference type="eggNOG" id="COG1309">
    <property type="taxonomic scope" value="Bacteria"/>
</dbReference>
<dbReference type="EMBL" id="AECU01000187">
    <property type="protein sequence ID" value="EFQ05967.1"/>
    <property type="molecule type" value="Genomic_DNA"/>
</dbReference>
<dbReference type="InterPro" id="IPR001647">
    <property type="entry name" value="HTH_TetR"/>
</dbReference>
<feature type="DNA-binding region" description="H-T-H motif" evidence="2">
    <location>
        <begin position="32"/>
        <end position="51"/>
    </location>
</feature>
<feature type="domain" description="HTH tetR-type" evidence="3">
    <location>
        <begin position="9"/>
        <end position="69"/>
    </location>
</feature>
<evidence type="ECO:0000313" key="5">
    <source>
        <dbReference type="Proteomes" id="UP000006028"/>
    </source>
</evidence>
<dbReference type="PANTHER" id="PTHR43479">
    <property type="entry name" value="ACREF/ENVCD OPERON REPRESSOR-RELATED"/>
    <property type="match status" value="1"/>
</dbReference>
<reference evidence="4 5" key="1">
    <citation type="submission" date="2010-08" db="EMBL/GenBank/DDBJ databases">
        <authorList>
            <person name="Weinstock G."/>
            <person name="Sodergren E."/>
            <person name="Clifton S."/>
            <person name="Fulton L."/>
            <person name="Fulton B."/>
            <person name="Courtney L."/>
            <person name="Fronick C."/>
            <person name="Harrison M."/>
            <person name="Strong C."/>
            <person name="Farmer C."/>
            <person name="Delahaunty K."/>
            <person name="Markovic C."/>
            <person name="Hall O."/>
            <person name="Minx P."/>
            <person name="Tomlinson C."/>
            <person name="Mitreva M."/>
            <person name="Hou S."/>
            <person name="Chen J."/>
            <person name="Wollam A."/>
            <person name="Pepin K.H."/>
            <person name="Johnson M."/>
            <person name="Bhonagiri V."/>
            <person name="Zhang X."/>
            <person name="Suruliraj S."/>
            <person name="Warren W."/>
            <person name="Chinwalla A."/>
            <person name="Mardis E.R."/>
            <person name="Wilson R.K."/>
        </authorList>
    </citation>
    <scope>NUCLEOTIDE SEQUENCE [LARGE SCALE GENOMIC DNA]</scope>
    <source>
        <strain evidence="4 5">KLE1255</strain>
    </source>
</reference>
<dbReference type="Gene3D" id="1.10.357.10">
    <property type="entry name" value="Tetracycline Repressor, domain 2"/>
    <property type="match status" value="1"/>
</dbReference>
<evidence type="ECO:0000313" key="4">
    <source>
        <dbReference type="EMBL" id="EFQ05967.1"/>
    </source>
</evidence>
<evidence type="ECO:0000256" key="1">
    <source>
        <dbReference type="ARBA" id="ARBA00023125"/>
    </source>
</evidence>
<dbReference type="BioCyc" id="FCF748224-HMP:GTSS-484-MONOMER"/>
<dbReference type="HOGENOM" id="CLU_087539_0_2_9"/>
<dbReference type="InterPro" id="IPR050624">
    <property type="entry name" value="HTH-type_Tx_Regulator"/>
</dbReference>
<proteinExistence type="predicted"/>
<dbReference type="SUPFAM" id="SSF46689">
    <property type="entry name" value="Homeodomain-like"/>
    <property type="match status" value="1"/>
</dbReference>
<organism evidence="4 5">
    <name type="scientific">Faecalibacterium cf. prausnitzii KLE1255</name>
    <dbReference type="NCBI Taxonomy" id="748224"/>
    <lineage>
        <taxon>Bacteria</taxon>
        <taxon>Bacillati</taxon>
        <taxon>Bacillota</taxon>
        <taxon>Clostridia</taxon>
        <taxon>Eubacteriales</taxon>
        <taxon>Oscillospiraceae</taxon>
        <taxon>Faecalibacterium</taxon>
    </lineage>
</organism>
<dbReference type="InterPro" id="IPR009057">
    <property type="entry name" value="Homeodomain-like_sf"/>
</dbReference>
<sequence length="183" mass="21024">MGFLDIRIEKTERAIKQAFMELRAQKPLEKIKVKELCDLACINKSTFYAHYQDIYALANAMEDEMVEEVVESLPQLTARDVSERTEWLTREMFRAFTRNQTEIGILFSGSRQGLFINRVEAAMSKCISESDPSFDADVVRKIVLSFCVQGCYYTFTSYCGQMDEKRLVALLASIARAAQKIRM</sequence>
<dbReference type="PANTHER" id="PTHR43479:SF7">
    <property type="entry name" value="TETR-FAMILY TRANSCRIPTIONAL REGULATOR"/>
    <property type="match status" value="1"/>
</dbReference>
<evidence type="ECO:0000256" key="2">
    <source>
        <dbReference type="PROSITE-ProRule" id="PRU00335"/>
    </source>
</evidence>